<evidence type="ECO:0000313" key="1">
    <source>
        <dbReference type="EMBL" id="KAG6738914.1"/>
    </source>
</evidence>
<organism evidence="1 2">
    <name type="scientific">Populus tomentosa</name>
    <name type="common">Chinese white poplar</name>
    <dbReference type="NCBI Taxonomy" id="118781"/>
    <lineage>
        <taxon>Eukaryota</taxon>
        <taxon>Viridiplantae</taxon>
        <taxon>Streptophyta</taxon>
        <taxon>Embryophyta</taxon>
        <taxon>Tracheophyta</taxon>
        <taxon>Spermatophyta</taxon>
        <taxon>Magnoliopsida</taxon>
        <taxon>eudicotyledons</taxon>
        <taxon>Gunneridae</taxon>
        <taxon>Pentapetalae</taxon>
        <taxon>rosids</taxon>
        <taxon>fabids</taxon>
        <taxon>Malpighiales</taxon>
        <taxon>Salicaceae</taxon>
        <taxon>Saliceae</taxon>
        <taxon>Populus</taxon>
    </lineage>
</organism>
<reference evidence="1" key="1">
    <citation type="journal article" date="2020" name="bioRxiv">
        <title>Hybrid origin of Populus tomentosa Carr. identified through genome sequencing and phylogenomic analysis.</title>
        <authorList>
            <person name="An X."/>
            <person name="Gao K."/>
            <person name="Chen Z."/>
            <person name="Li J."/>
            <person name="Yang X."/>
            <person name="Yang X."/>
            <person name="Zhou J."/>
            <person name="Guo T."/>
            <person name="Zhao T."/>
            <person name="Huang S."/>
            <person name="Miao D."/>
            <person name="Khan W.U."/>
            <person name="Rao P."/>
            <person name="Ye M."/>
            <person name="Lei B."/>
            <person name="Liao W."/>
            <person name="Wang J."/>
            <person name="Ji L."/>
            <person name="Li Y."/>
            <person name="Guo B."/>
            <person name="Mustafa N.S."/>
            <person name="Li S."/>
            <person name="Yun Q."/>
            <person name="Keller S.R."/>
            <person name="Mao J."/>
            <person name="Zhang R."/>
            <person name="Strauss S.H."/>
        </authorList>
    </citation>
    <scope>NUCLEOTIDE SEQUENCE</scope>
    <source>
        <strain evidence="1">GM15</strain>
        <tissue evidence="1">Leaf</tissue>
    </source>
</reference>
<gene>
    <name evidence="1" type="ORF">POTOM_058537</name>
</gene>
<proteinExistence type="predicted"/>
<accession>A0A8X7XVE7</accession>
<comment type="caution">
    <text evidence="1">The sequence shown here is derived from an EMBL/GenBank/DDBJ whole genome shotgun (WGS) entry which is preliminary data.</text>
</comment>
<dbReference type="AlphaFoldDB" id="A0A8X7XVE7"/>
<dbReference type="EMBL" id="JAAWWB010000037">
    <property type="protein sequence ID" value="KAG6738914.1"/>
    <property type="molecule type" value="Genomic_DNA"/>
</dbReference>
<name>A0A8X7XVE7_POPTO</name>
<sequence length="81" mass="8888">MVCLYFRVGVVELNPVVEVEIFLGLLRDLLALLVLGAYLHDNSGFGVEVFHFSCRSDLVLLLPCLVEGGKMSCGLDYGQPN</sequence>
<keyword evidence="2" id="KW-1185">Reference proteome</keyword>
<protein>
    <submittedName>
        <fullName evidence="1">Uncharacterized protein</fullName>
    </submittedName>
</protein>
<evidence type="ECO:0000313" key="2">
    <source>
        <dbReference type="Proteomes" id="UP000886885"/>
    </source>
</evidence>
<dbReference type="Proteomes" id="UP000886885">
    <property type="component" value="Chromosome 19A"/>
</dbReference>